<organism evidence="2 3">
    <name type="scientific">SAR324 cluster bacterium</name>
    <dbReference type="NCBI Taxonomy" id="2024889"/>
    <lineage>
        <taxon>Bacteria</taxon>
        <taxon>Deltaproteobacteria</taxon>
        <taxon>SAR324 cluster</taxon>
    </lineage>
</organism>
<dbReference type="PANTHER" id="PTHR38834">
    <property type="entry name" value="PERIPLASMIC SUBSTRATE BINDING PROTEIN FAMILY 3"/>
    <property type="match status" value="1"/>
</dbReference>
<dbReference type="SUPFAM" id="SSF53850">
    <property type="entry name" value="Periplasmic binding protein-like II"/>
    <property type="match status" value="1"/>
</dbReference>
<dbReference type="Gene3D" id="3.40.190.10">
    <property type="entry name" value="Periplasmic binding protein-like II"/>
    <property type="match status" value="2"/>
</dbReference>
<evidence type="ECO:0000259" key="1">
    <source>
        <dbReference type="SMART" id="SM00062"/>
    </source>
</evidence>
<evidence type="ECO:0000313" key="2">
    <source>
        <dbReference type="EMBL" id="PCI27095.1"/>
    </source>
</evidence>
<reference evidence="3" key="1">
    <citation type="submission" date="2017-08" db="EMBL/GenBank/DDBJ databases">
        <title>A dynamic microbial community with high functional redundancy inhabits the cold, oxic subseafloor aquifer.</title>
        <authorList>
            <person name="Tully B.J."/>
            <person name="Wheat C.G."/>
            <person name="Glazer B.T."/>
            <person name="Huber J.A."/>
        </authorList>
    </citation>
    <scope>NUCLEOTIDE SEQUENCE [LARGE SCALE GENOMIC DNA]</scope>
</reference>
<dbReference type="Proteomes" id="UP000218113">
    <property type="component" value="Unassembled WGS sequence"/>
</dbReference>
<proteinExistence type="predicted"/>
<sequence>MIQRGHMRLQALYSGIILFLFCFLASPAKAVELNFNTEEFPPFNYSEEGILLGPSVEILRRICLEMKITCNVQSRPWRQAEIEVRIGKVQGIFVLAKTEKLEKWLSFSPPLLKTEYGFFVRKSDSLRFKNLTDLVGYRVGVYGPSDTSKYLNQLIEQMKNRRLPPFSTYTAYDEFLIFRMLDFGRRKIKAVYSNRDVGKALAKKFGFNNIRYAGASKHLNYYIAFSKAHTDPALVRQFNQTFRKLHRERVIHQILKKYRLRAAKLD</sequence>
<dbReference type="EMBL" id="NVSR01000075">
    <property type="protein sequence ID" value="PCI27095.1"/>
    <property type="molecule type" value="Genomic_DNA"/>
</dbReference>
<dbReference type="AlphaFoldDB" id="A0A2A4T1S5"/>
<dbReference type="Pfam" id="PF00497">
    <property type="entry name" value="SBP_bac_3"/>
    <property type="match status" value="1"/>
</dbReference>
<gene>
    <name evidence="2" type="ORF">COB67_09405</name>
</gene>
<evidence type="ECO:0000313" key="3">
    <source>
        <dbReference type="Proteomes" id="UP000218113"/>
    </source>
</evidence>
<protein>
    <recommendedName>
        <fullName evidence="1">Solute-binding protein family 3/N-terminal domain-containing protein</fullName>
    </recommendedName>
</protein>
<dbReference type="SMART" id="SM00062">
    <property type="entry name" value="PBPb"/>
    <property type="match status" value="1"/>
</dbReference>
<dbReference type="PANTHER" id="PTHR38834:SF3">
    <property type="entry name" value="SOLUTE-BINDING PROTEIN FAMILY 3_N-TERMINAL DOMAIN-CONTAINING PROTEIN"/>
    <property type="match status" value="1"/>
</dbReference>
<dbReference type="InterPro" id="IPR001638">
    <property type="entry name" value="Solute-binding_3/MltF_N"/>
</dbReference>
<feature type="domain" description="Solute-binding protein family 3/N-terminal" evidence="1">
    <location>
        <begin position="32"/>
        <end position="262"/>
    </location>
</feature>
<comment type="caution">
    <text evidence="2">The sequence shown here is derived from an EMBL/GenBank/DDBJ whole genome shotgun (WGS) entry which is preliminary data.</text>
</comment>
<name>A0A2A4T1S5_9DELT</name>
<accession>A0A2A4T1S5</accession>